<feature type="compositionally biased region" description="Basic residues" evidence="6">
    <location>
        <begin position="434"/>
        <end position="444"/>
    </location>
</feature>
<dbReference type="Gene3D" id="3.40.50.300">
    <property type="entry name" value="P-loop containing nucleotide triphosphate hydrolases"/>
    <property type="match status" value="1"/>
</dbReference>
<evidence type="ECO:0000256" key="6">
    <source>
        <dbReference type="SAM" id="MobiDB-lite"/>
    </source>
</evidence>
<feature type="domain" description="NB-ARC" evidence="7">
    <location>
        <begin position="193"/>
        <end position="292"/>
    </location>
</feature>
<evidence type="ECO:0000256" key="4">
    <source>
        <dbReference type="ARBA" id="ARBA00022741"/>
    </source>
</evidence>
<dbReference type="GO" id="GO:0043531">
    <property type="term" value="F:ADP binding"/>
    <property type="evidence" value="ECO:0007669"/>
    <property type="project" value="InterPro"/>
</dbReference>
<dbReference type="Pfam" id="PF18052">
    <property type="entry name" value="Rx_N"/>
    <property type="match status" value="1"/>
</dbReference>
<feature type="compositionally biased region" description="Basic residues" evidence="6">
    <location>
        <begin position="466"/>
        <end position="476"/>
    </location>
</feature>
<evidence type="ECO:0000259" key="8">
    <source>
        <dbReference type="Pfam" id="PF18052"/>
    </source>
</evidence>
<dbReference type="PANTHER" id="PTHR19338">
    <property type="entry name" value="TRANSLOCASE OF INNER MITOCHONDRIAL MEMBRANE 13 HOMOLOG"/>
    <property type="match status" value="1"/>
</dbReference>
<accession>N1QYV9</accession>
<feature type="domain" description="Disease resistance protein winged helix" evidence="9">
    <location>
        <begin position="317"/>
        <end position="374"/>
    </location>
</feature>
<dbReference type="InterPro" id="IPR002182">
    <property type="entry name" value="NB-ARC"/>
</dbReference>
<evidence type="ECO:0000256" key="3">
    <source>
        <dbReference type="ARBA" id="ARBA00022737"/>
    </source>
</evidence>
<sequence>MCSLPKTGPVLVMGVLATQTTETDLLKDDLEEIGAYLEDLLEVEDPPLAAKCWMKEARELSYDIQDCIDKFVPPESLGYKSDNKMTHVKILKRLKWQKQIEYAAPDVSGHVISKIIRVDVIRAPRKLEWYQQMVEKVSEFRIYAREAIRRYERYWLHCCRTSAARRFSAIGPIMPMPPLPCEKTCSGLVIDGRMSKFINSLANDTDQQLKVVSIHGFGCLGRTMLAKVLYNKIGRKFHCRAFVRVSKKPDMKRLFRDMLSQFQRKQPQASQDASDELRITAENISNCLHGKRKNETSTEPQLQQPSSLSQDMLAATWQWVGEGFLAASEGQNMEEVAGMYFDQLVDRRFIQPMSINFNDEVVACTVHAMVHDLIAHKSAEENFVVVDCHKGRRGAPQPPEYIPSNLPRSLAAPYKIGSSEPEYTGETRGDTTKTHTHTHTRTHAHIQPNLRKTRRGKGTEEGLSKIRSRTHQHHRPPFQISSAQPARRRTSTYTFIRSSKGKSLERWPAGCHPTAPRRGRGAIWEQDSGDLKRSMHALEYLMHEHDSLKTVKLVAHKSSVSYCDASKARVQWILNKQPHHLQRFEVSSHSPIIFCRMHLWKKLLSNLCILKIAMHGLSVNEVDILRGLPALTALSLYVEKSPAIKIIFGTAAGFTALKYLKLRFMSGMAWLKSLEAQARFQFHTPNEPTT</sequence>
<keyword evidence="4" id="KW-0547">Nucleotide-binding</keyword>
<evidence type="ECO:0000256" key="1">
    <source>
        <dbReference type="ARBA" id="ARBA00008894"/>
    </source>
</evidence>
<dbReference type="Pfam" id="PF23559">
    <property type="entry name" value="WHD_DRP"/>
    <property type="match status" value="1"/>
</dbReference>
<evidence type="ECO:0000256" key="2">
    <source>
        <dbReference type="ARBA" id="ARBA00022614"/>
    </source>
</evidence>
<dbReference type="InterPro" id="IPR058922">
    <property type="entry name" value="WHD_DRP"/>
</dbReference>
<keyword evidence="3" id="KW-0677">Repeat</keyword>
<evidence type="ECO:0000313" key="10">
    <source>
        <dbReference type="EnsemblPlants" id="EMT15954"/>
    </source>
</evidence>
<protein>
    <submittedName>
        <fullName evidence="10">Uncharacterized protein</fullName>
    </submittedName>
</protein>
<dbReference type="InterPro" id="IPR027417">
    <property type="entry name" value="P-loop_NTPase"/>
</dbReference>
<keyword evidence="5" id="KW-0611">Plant defense</keyword>
<comment type="similarity">
    <text evidence="1">Belongs to the disease resistance NB-LRR family.</text>
</comment>
<proteinExistence type="inferred from homology"/>
<keyword evidence="2" id="KW-0433">Leucine-rich repeat</keyword>
<dbReference type="InterPro" id="IPR041118">
    <property type="entry name" value="Rx_N"/>
</dbReference>
<feature type="domain" description="Disease resistance N-terminal" evidence="8">
    <location>
        <begin position="22"/>
        <end position="72"/>
    </location>
</feature>
<dbReference type="Pfam" id="PF00931">
    <property type="entry name" value="NB-ARC"/>
    <property type="match status" value="1"/>
</dbReference>
<organism evidence="10">
    <name type="scientific">Aegilops tauschii</name>
    <name type="common">Tausch's goatgrass</name>
    <name type="synonym">Aegilops squarrosa</name>
    <dbReference type="NCBI Taxonomy" id="37682"/>
    <lineage>
        <taxon>Eukaryota</taxon>
        <taxon>Viridiplantae</taxon>
        <taxon>Streptophyta</taxon>
        <taxon>Embryophyta</taxon>
        <taxon>Tracheophyta</taxon>
        <taxon>Spermatophyta</taxon>
        <taxon>Magnoliopsida</taxon>
        <taxon>Liliopsida</taxon>
        <taxon>Poales</taxon>
        <taxon>Poaceae</taxon>
        <taxon>BOP clade</taxon>
        <taxon>Pooideae</taxon>
        <taxon>Triticodae</taxon>
        <taxon>Triticeae</taxon>
        <taxon>Triticinae</taxon>
        <taxon>Aegilops</taxon>
    </lineage>
</organism>
<dbReference type="EnsemblPlants" id="EMT15954">
    <property type="protein sequence ID" value="EMT15954"/>
    <property type="gene ID" value="F775_19081"/>
</dbReference>
<name>N1QYV9_AEGTA</name>
<reference evidence="10" key="1">
    <citation type="submission" date="2015-06" db="UniProtKB">
        <authorList>
            <consortium name="EnsemblPlants"/>
        </authorList>
    </citation>
    <scope>IDENTIFICATION</scope>
</reference>
<dbReference type="AlphaFoldDB" id="N1QYV9"/>
<evidence type="ECO:0000259" key="7">
    <source>
        <dbReference type="Pfam" id="PF00931"/>
    </source>
</evidence>
<dbReference type="SUPFAM" id="SSF52540">
    <property type="entry name" value="P-loop containing nucleoside triphosphate hydrolases"/>
    <property type="match status" value="1"/>
</dbReference>
<dbReference type="Gene3D" id="1.20.5.4130">
    <property type="match status" value="1"/>
</dbReference>
<dbReference type="GO" id="GO:0006952">
    <property type="term" value="P:defense response"/>
    <property type="evidence" value="ECO:0007669"/>
    <property type="project" value="UniProtKB-KW"/>
</dbReference>
<dbReference type="PANTHER" id="PTHR19338:SF25">
    <property type="entry name" value="NB-ARC DOMAIN-CONTAINING PROTEIN"/>
    <property type="match status" value="1"/>
</dbReference>
<feature type="region of interest" description="Disordered" evidence="6">
    <location>
        <begin position="416"/>
        <end position="490"/>
    </location>
</feature>
<evidence type="ECO:0000259" key="9">
    <source>
        <dbReference type="Pfam" id="PF23559"/>
    </source>
</evidence>
<evidence type="ECO:0000256" key="5">
    <source>
        <dbReference type="ARBA" id="ARBA00022821"/>
    </source>
</evidence>